<accession>A0A662DD19</accession>
<comment type="pathway">
    <text evidence="2">Purine metabolism; IMP biosynthesis via de novo pathway; 5-formamido-1-(5-phospho-D-ribosyl)imidazole-4-carboxamide from 5-amino-1-(5-phospho-D-ribosyl)imidazole-4-carboxamide (10-formyl THF route): step 1/1.</text>
</comment>
<dbReference type="NCBIfam" id="NF002049">
    <property type="entry name" value="PRK00881.1"/>
    <property type="match status" value="1"/>
</dbReference>
<feature type="domain" description="MGS-like" evidence="8">
    <location>
        <begin position="1"/>
        <end position="147"/>
    </location>
</feature>
<dbReference type="SMART" id="SM00851">
    <property type="entry name" value="MGS"/>
    <property type="match status" value="1"/>
</dbReference>
<protein>
    <submittedName>
        <fullName evidence="9">Bifunctional phosphoribosylaminoimidazolecarboxamide formyltransferase/inosine monophosphate cyclohydrolase</fullName>
        <ecNumber evidence="9">2.1.2.3</ecNumber>
        <ecNumber evidence="9">3.5.4.10</ecNumber>
    </submittedName>
</protein>
<evidence type="ECO:0000259" key="8">
    <source>
        <dbReference type="PROSITE" id="PS51855"/>
    </source>
</evidence>
<evidence type="ECO:0000313" key="10">
    <source>
        <dbReference type="Proteomes" id="UP000280417"/>
    </source>
</evidence>
<keyword evidence="7" id="KW-0511">Multifunctional enzyme</keyword>
<dbReference type="Gene3D" id="3.40.50.1380">
    <property type="entry name" value="Methylglyoxal synthase-like domain"/>
    <property type="match status" value="1"/>
</dbReference>
<dbReference type="AlphaFoldDB" id="A0A662DD19"/>
<dbReference type="SUPFAM" id="SSF53927">
    <property type="entry name" value="Cytidine deaminase-like"/>
    <property type="match status" value="1"/>
</dbReference>
<dbReference type="InterPro" id="IPR011607">
    <property type="entry name" value="MGS-like_dom"/>
</dbReference>
<dbReference type="Proteomes" id="UP000280417">
    <property type="component" value="Unassembled WGS sequence"/>
</dbReference>
<reference evidence="9 10" key="1">
    <citation type="submission" date="2018-06" db="EMBL/GenBank/DDBJ databases">
        <title>Extensive metabolic versatility and redundancy in microbially diverse, dynamic hydrothermal sediments.</title>
        <authorList>
            <person name="Dombrowski N."/>
            <person name="Teske A."/>
            <person name="Baker B.J."/>
        </authorList>
    </citation>
    <scope>NUCLEOTIDE SEQUENCE [LARGE SCALE GENOMIC DNA]</scope>
    <source>
        <strain evidence="9">B3_G15</strain>
    </source>
</reference>
<dbReference type="InterPro" id="IPR016193">
    <property type="entry name" value="Cytidine_deaminase-like"/>
</dbReference>
<feature type="non-terminal residue" evidence="9">
    <location>
        <position position="494"/>
    </location>
</feature>
<evidence type="ECO:0000256" key="5">
    <source>
        <dbReference type="ARBA" id="ARBA00022755"/>
    </source>
</evidence>
<dbReference type="EC" id="2.1.2.3" evidence="9"/>
<evidence type="ECO:0000256" key="3">
    <source>
        <dbReference type="ARBA" id="ARBA00007667"/>
    </source>
</evidence>
<dbReference type="InterPro" id="IPR036914">
    <property type="entry name" value="MGS-like_dom_sf"/>
</dbReference>
<keyword evidence="4 9" id="KW-0808">Transferase</keyword>
<dbReference type="PANTHER" id="PTHR11692:SF0">
    <property type="entry name" value="BIFUNCTIONAL PURINE BIOSYNTHESIS PROTEIN ATIC"/>
    <property type="match status" value="1"/>
</dbReference>
<dbReference type="NCBIfam" id="TIGR00355">
    <property type="entry name" value="purH"/>
    <property type="match status" value="1"/>
</dbReference>
<dbReference type="GO" id="GO:0003937">
    <property type="term" value="F:IMP cyclohydrolase activity"/>
    <property type="evidence" value="ECO:0007669"/>
    <property type="project" value="UniProtKB-EC"/>
</dbReference>
<dbReference type="Pfam" id="PF01808">
    <property type="entry name" value="AICARFT_IMPCHas"/>
    <property type="match status" value="1"/>
</dbReference>
<sequence>MPQIKRALISVWNKTGVVDFARELSSLGIEILSTGGTAKLLKQADIQALEVSQYTGAEEMLSGRVKTLHPKIHAGLLALRDNPEQMNEIKNRGIKPIDMVVINLYPFTRIIKEDKISLDDALENIDIGGVCILRSAAKNFKSVAAISSPEQYPQVLEELRQGKGWLSEKTCFHLALKAFQTTSFYDSVISEYLAGKLEIKFPLTFTLAFEKVMDLRYGENPHQKAAFYREWNAPEGTLPLAEKLGGKELSFNNILDFQAALNIAGEMEAPFCVVIKHNNPCGAAEANTLAQACQRAFQGDPVSAFGSIVGLNRKVDVEAASEIASPENFVEGIVAPDYTPEALKILKEKQLWGKKLIILRTKTRKKNRILDIRRVKGGVLVQDEDRENHQENKLKFVTRRSPTEEEIEDLNFAWKICKFVKSNAILIARDKMVVGVGAGQMSRIDAALIAIKKAGKRCEGAVLASDAFFPFPDVVEEAAKAKITAIIQPGGSIR</sequence>
<dbReference type="Pfam" id="PF02142">
    <property type="entry name" value="MGS"/>
    <property type="match status" value="1"/>
</dbReference>
<evidence type="ECO:0000256" key="1">
    <source>
        <dbReference type="ARBA" id="ARBA00004844"/>
    </source>
</evidence>
<evidence type="ECO:0000256" key="6">
    <source>
        <dbReference type="ARBA" id="ARBA00022801"/>
    </source>
</evidence>
<dbReference type="PANTHER" id="PTHR11692">
    <property type="entry name" value="BIFUNCTIONAL PURINE BIOSYNTHESIS PROTEIN PURH"/>
    <property type="match status" value="1"/>
</dbReference>
<dbReference type="EMBL" id="QMQA01000169">
    <property type="protein sequence ID" value="RLE12387.1"/>
    <property type="molecule type" value="Genomic_DNA"/>
</dbReference>
<gene>
    <name evidence="9" type="primary">purH</name>
    <name evidence="9" type="ORF">DRJ04_06305</name>
</gene>
<evidence type="ECO:0000256" key="7">
    <source>
        <dbReference type="ARBA" id="ARBA00023268"/>
    </source>
</evidence>
<dbReference type="UniPathway" id="UPA00074">
    <property type="reaction ID" value="UER00133"/>
</dbReference>
<dbReference type="InterPro" id="IPR024051">
    <property type="entry name" value="AICAR_Tfase_dup_dom_sf"/>
</dbReference>
<evidence type="ECO:0000313" key="9">
    <source>
        <dbReference type="EMBL" id="RLE12387.1"/>
    </source>
</evidence>
<evidence type="ECO:0000256" key="2">
    <source>
        <dbReference type="ARBA" id="ARBA00004954"/>
    </source>
</evidence>
<dbReference type="GO" id="GO:0005829">
    <property type="term" value="C:cytosol"/>
    <property type="evidence" value="ECO:0007669"/>
    <property type="project" value="TreeGrafter"/>
</dbReference>
<keyword evidence="5" id="KW-0658">Purine biosynthesis</keyword>
<dbReference type="FunFam" id="3.40.50.1380:FF:000001">
    <property type="entry name" value="Bifunctional purine biosynthesis protein PurH"/>
    <property type="match status" value="1"/>
</dbReference>
<dbReference type="Gene3D" id="3.40.140.20">
    <property type="match status" value="2"/>
</dbReference>
<proteinExistence type="inferred from homology"/>
<dbReference type="PIRSF" id="PIRSF000414">
    <property type="entry name" value="AICARFT_IMPCHas"/>
    <property type="match status" value="1"/>
</dbReference>
<dbReference type="InterPro" id="IPR002695">
    <property type="entry name" value="PurH-like"/>
</dbReference>
<dbReference type="GO" id="GO:0006189">
    <property type="term" value="P:'de novo' IMP biosynthetic process"/>
    <property type="evidence" value="ECO:0007669"/>
    <property type="project" value="UniProtKB-UniPathway"/>
</dbReference>
<dbReference type="GO" id="GO:0004643">
    <property type="term" value="F:phosphoribosylaminoimidazolecarboxamide formyltransferase activity"/>
    <property type="evidence" value="ECO:0007669"/>
    <property type="project" value="UniProtKB-EC"/>
</dbReference>
<name>A0A662DD19_UNCAE</name>
<keyword evidence="6 9" id="KW-0378">Hydrolase</keyword>
<dbReference type="CDD" id="cd01421">
    <property type="entry name" value="IMPCH"/>
    <property type="match status" value="1"/>
</dbReference>
<dbReference type="EC" id="3.5.4.10" evidence="9"/>
<comment type="caution">
    <text evidence="9">The sequence shown here is derived from an EMBL/GenBank/DDBJ whole genome shotgun (WGS) entry which is preliminary data.</text>
</comment>
<dbReference type="PROSITE" id="PS51855">
    <property type="entry name" value="MGS"/>
    <property type="match status" value="1"/>
</dbReference>
<comment type="similarity">
    <text evidence="3">Belongs to the PurH family.</text>
</comment>
<comment type="pathway">
    <text evidence="1">Purine metabolism; IMP biosynthesis via de novo pathway; IMP from 5-formamido-1-(5-phospho-D-ribosyl)imidazole-4-carboxamide: step 1/1.</text>
</comment>
<organism evidence="9 10">
    <name type="scientific">Aerophobetes bacterium</name>
    <dbReference type="NCBI Taxonomy" id="2030807"/>
    <lineage>
        <taxon>Bacteria</taxon>
        <taxon>Candidatus Aerophobota</taxon>
    </lineage>
</organism>
<evidence type="ECO:0000256" key="4">
    <source>
        <dbReference type="ARBA" id="ARBA00022679"/>
    </source>
</evidence>
<dbReference type="HAMAP" id="MF_00139">
    <property type="entry name" value="PurH"/>
    <property type="match status" value="1"/>
</dbReference>
<dbReference type="SMART" id="SM00798">
    <property type="entry name" value="AICARFT_IMPCHas"/>
    <property type="match status" value="1"/>
</dbReference>
<dbReference type="SUPFAM" id="SSF52335">
    <property type="entry name" value="Methylglyoxal synthase-like"/>
    <property type="match status" value="1"/>
</dbReference>